<reference evidence="1 3" key="2">
    <citation type="submission" date="2016-09" db="EMBL/GenBank/DDBJ databases">
        <authorList>
            <consortium name="Pathogen Informatics"/>
            <person name="Sun Q."/>
            <person name="Inoue M."/>
        </authorList>
    </citation>
    <scope>NUCLEOTIDE SEQUENCE [LARGE SCALE GENOMIC DNA]</scope>
    <source>
        <strain evidence="1 3">82C</strain>
    </source>
</reference>
<organism evidence="2 4">
    <name type="scientific">Staphylococcus caeli</name>
    <dbReference type="NCBI Taxonomy" id="2201815"/>
    <lineage>
        <taxon>Bacteria</taxon>
        <taxon>Bacillati</taxon>
        <taxon>Bacillota</taxon>
        <taxon>Bacilli</taxon>
        <taxon>Bacillales</taxon>
        <taxon>Staphylococcaceae</taxon>
        <taxon>Staphylococcus</taxon>
    </lineage>
</organism>
<evidence type="ECO:0000313" key="4">
    <source>
        <dbReference type="Proteomes" id="UP000095768"/>
    </source>
</evidence>
<dbReference type="NCBIfam" id="TIGR01653">
    <property type="entry name" value="lactococcin_972"/>
    <property type="match status" value="1"/>
</dbReference>
<evidence type="ECO:0000313" key="2">
    <source>
        <dbReference type="EMBL" id="SCS58575.1"/>
    </source>
</evidence>
<sequence length="93" mass="10329">MKKFIISLLLFISFVLSTVPLIKAATIYAQGGVWNYGIGSTYVWSYYSHNSKAHASTAVGKYTSYSGKTRPGIQARASAPIAFWGNQTYYKVY</sequence>
<evidence type="ECO:0000313" key="3">
    <source>
        <dbReference type="Proteomes" id="UP000095412"/>
    </source>
</evidence>
<dbReference type="InterPro" id="IPR006540">
    <property type="entry name" value="Lactococcin_972"/>
</dbReference>
<dbReference type="Gene3D" id="2.60.40.2850">
    <property type="match status" value="1"/>
</dbReference>
<dbReference type="OrthoDB" id="2414350at2"/>
<accession>A0A1D4J9V0</accession>
<dbReference type="Proteomes" id="UP000095412">
    <property type="component" value="Unassembled WGS sequence"/>
</dbReference>
<dbReference type="EMBL" id="FMPI01000002">
    <property type="protein sequence ID" value="SCS40213.1"/>
    <property type="molecule type" value="Genomic_DNA"/>
</dbReference>
<protein>
    <submittedName>
        <fullName evidence="2">Bacteriocin, lactococcin 972 family protein</fullName>
    </submittedName>
</protein>
<evidence type="ECO:0000313" key="1">
    <source>
        <dbReference type="EMBL" id="SCS40213.1"/>
    </source>
</evidence>
<keyword evidence="3" id="KW-1185">Reference proteome</keyword>
<dbReference type="RefSeq" id="WP_069994569.1">
    <property type="nucleotide sequence ID" value="NZ_FMPG01000002.1"/>
</dbReference>
<dbReference type="AlphaFoldDB" id="A0A1D4J9V0"/>
<name>A0A1D4J9V0_9STAP</name>
<proteinExistence type="predicted"/>
<dbReference type="Pfam" id="PF09683">
    <property type="entry name" value="Lactococcin_972"/>
    <property type="match status" value="1"/>
</dbReference>
<gene>
    <name evidence="2" type="ORF">SAMEA2297795_00754</name>
    <name evidence="1" type="ORF">SAMEA2297796_00431</name>
</gene>
<reference evidence="2 4" key="1">
    <citation type="submission" date="2016-09" db="EMBL/GenBank/DDBJ databases">
        <authorList>
            <consortium name="Pathogen Informatics"/>
        </authorList>
    </citation>
    <scope>NUCLEOTIDE SEQUENCE [LARGE SCALE GENOMIC DNA]</scope>
    <source>
        <strain evidence="2 4">82B</strain>
    </source>
</reference>
<dbReference type="EMBL" id="FMPG01000002">
    <property type="protein sequence ID" value="SCS58575.1"/>
    <property type="molecule type" value="Genomic_DNA"/>
</dbReference>
<dbReference type="Proteomes" id="UP000095768">
    <property type="component" value="Unassembled WGS sequence"/>
</dbReference>